<dbReference type="Proteomes" id="UP001367508">
    <property type="component" value="Unassembled WGS sequence"/>
</dbReference>
<dbReference type="EMBL" id="JAYMYQ010000002">
    <property type="protein sequence ID" value="KAK7350358.1"/>
    <property type="molecule type" value="Genomic_DNA"/>
</dbReference>
<dbReference type="PANTHER" id="PTHR38365">
    <property type="entry name" value="C2 DOMAIN-CONTAINING PROTEIN-RELATED"/>
    <property type="match status" value="1"/>
</dbReference>
<dbReference type="PANTHER" id="PTHR38365:SF1">
    <property type="entry name" value="C2 DOMAIN-CONTAINING PROTEIN"/>
    <property type="match status" value="1"/>
</dbReference>
<accession>A0AAN9R170</accession>
<reference evidence="1 2" key="1">
    <citation type="submission" date="2024-01" db="EMBL/GenBank/DDBJ databases">
        <title>The genomes of 5 underutilized Papilionoideae crops provide insights into root nodulation and disease resistanc.</title>
        <authorList>
            <person name="Jiang F."/>
        </authorList>
    </citation>
    <scope>NUCLEOTIDE SEQUENCE [LARGE SCALE GENOMIC DNA]</scope>
    <source>
        <strain evidence="1">LVBAO_FW01</strain>
        <tissue evidence="1">Leaves</tissue>
    </source>
</reference>
<comment type="caution">
    <text evidence="1">The sequence shown here is derived from an EMBL/GenBank/DDBJ whole genome shotgun (WGS) entry which is preliminary data.</text>
</comment>
<proteinExistence type="predicted"/>
<protein>
    <submittedName>
        <fullName evidence="1">Uncharacterized protein</fullName>
    </submittedName>
</protein>
<evidence type="ECO:0000313" key="1">
    <source>
        <dbReference type="EMBL" id="KAK7350358.1"/>
    </source>
</evidence>
<gene>
    <name evidence="1" type="ORF">VNO77_08886</name>
</gene>
<dbReference type="AlphaFoldDB" id="A0AAN9R170"/>
<sequence>MIENEDVGLHVMIVRVVDIRAKSMIFLDSFDDYTFLNVEVQRFHSTQDPGPSSGRIILGRARIPSPKLFYHEVVGSFSLIKSEGNTKVHIIVAMRLERINNIPYWYPFIAHS</sequence>
<name>A0AAN9R170_CANGL</name>
<organism evidence="1 2">
    <name type="scientific">Canavalia gladiata</name>
    <name type="common">Sword bean</name>
    <name type="synonym">Dolichos gladiatus</name>
    <dbReference type="NCBI Taxonomy" id="3824"/>
    <lineage>
        <taxon>Eukaryota</taxon>
        <taxon>Viridiplantae</taxon>
        <taxon>Streptophyta</taxon>
        <taxon>Embryophyta</taxon>
        <taxon>Tracheophyta</taxon>
        <taxon>Spermatophyta</taxon>
        <taxon>Magnoliopsida</taxon>
        <taxon>eudicotyledons</taxon>
        <taxon>Gunneridae</taxon>
        <taxon>Pentapetalae</taxon>
        <taxon>rosids</taxon>
        <taxon>fabids</taxon>
        <taxon>Fabales</taxon>
        <taxon>Fabaceae</taxon>
        <taxon>Papilionoideae</taxon>
        <taxon>50 kb inversion clade</taxon>
        <taxon>NPAAA clade</taxon>
        <taxon>indigoferoid/millettioid clade</taxon>
        <taxon>Phaseoleae</taxon>
        <taxon>Canavalia</taxon>
    </lineage>
</organism>
<evidence type="ECO:0000313" key="2">
    <source>
        <dbReference type="Proteomes" id="UP001367508"/>
    </source>
</evidence>
<keyword evidence="2" id="KW-1185">Reference proteome</keyword>